<evidence type="ECO:0000256" key="5">
    <source>
        <dbReference type="ARBA" id="ARBA00004692"/>
    </source>
</evidence>
<evidence type="ECO:0000256" key="16">
    <source>
        <dbReference type="PIRSR" id="PIRSR006135-2"/>
    </source>
</evidence>
<keyword evidence="11 14" id="KW-0418">Kinase</keyword>
<dbReference type="AlphaFoldDB" id="A0A2S6MYQ1"/>
<comment type="pathway">
    <text evidence="6 14">Cofactor biosynthesis; adenosylcobalamin biosynthesis; adenosylcobalamin from cob(II)yrinate a,c-diamide: step 5/7.</text>
</comment>
<dbReference type="Proteomes" id="UP000239089">
    <property type="component" value="Unassembled WGS sequence"/>
</dbReference>
<dbReference type="EMBL" id="NHSJ01000123">
    <property type="protein sequence ID" value="PPQ27482.1"/>
    <property type="molecule type" value="Genomic_DNA"/>
</dbReference>
<name>A0A2S6MYQ1_9HYPH</name>
<keyword evidence="10 14" id="KW-0547">Nucleotide-binding</keyword>
<evidence type="ECO:0000256" key="2">
    <source>
        <dbReference type="ARBA" id="ARBA00000711"/>
    </source>
</evidence>
<feature type="binding site" evidence="16">
    <location>
        <position position="82"/>
    </location>
    <ligand>
        <name>GTP</name>
        <dbReference type="ChEBI" id="CHEBI:37565"/>
    </ligand>
</feature>
<dbReference type="GO" id="GO:0008820">
    <property type="term" value="F:cobinamide phosphate guanylyltransferase activity"/>
    <property type="evidence" value="ECO:0007669"/>
    <property type="project" value="UniProtKB-UniRule"/>
</dbReference>
<reference evidence="17 18" key="1">
    <citation type="journal article" date="2018" name="Arch. Microbiol.">
        <title>New insights into the metabolic potential of the phototrophic purple bacterium Rhodopila globiformis DSM 161(T) from its draft genome sequence and evidence for a vanadium-dependent nitrogenase.</title>
        <authorList>
            <person name="Imhoff J.F."/>
            <person name="Rahn T."/>
            <person name="Kunzel S."/>
            <person name="Neulinger S.C."/>
        </authorList>
    </citation>
    <scope>NUCLEOTIDE SEQUENCE [LARGE SCALE GENOMIC DNA]</scope>
    <source>
        <strain evidence="17 18">DSM 16996</strain>
    </source>
</reference>
<evidence type="ECO:0000256" key="14">
    <source>
        <dbReference type="PIRNR" id="PIRNR006135"/>
    </source>
</evidence>
<keyword evidence="13 14" id="KW-0342">GTP-binding</keyword>
<comment type="caution">
    <text evidence="17">The sequence shown here is derived from an EMBL/GenBank/DDBJ whole genome shotgun (WGS) entry which is preliminary data.</text>
</comment>
<evidence type="ECO:0000313" key="18">
    <source>
        <dbReference type="Proteomes" id="UP000239089"/>
    </source>
</evidence>
<evidence type="ECO:0000256" key="13">
    <source>
        <dbReference type="ARBA" id="ARBA00023134"/>
    </source>
</evidence>
<comment type="function">
    <text evidence="4 14">Catalyzes ATP-dependent phosphorylation of adenosylcobinamide and addition of GMP to adenosylcobinamide phosphate.</text>
</comment>
<comment type="catalytic activity">
    <reaction evidence="2 14">
        <text>adenosylcob(III)inamide phosphate + GTP + H(+) = adenosylcob(III)inamide-GDP + diphosphate</text>
        <dbReference type="Rhea" id="RHEA:22712"/>
        <dbReference type="ChEBI" id="CHEBI:15378"/>
        <dbReference type="ChEBI" id="CHEBI:33019"/>
        <dbReference type="ChEBI" id="CHEBI:37565"/>
        <dbReference type="ChEBI" id="CHEBI:58502"/>
        <dbReference type="ChEBI" id="CHEBI:60487"/>
        <dbReference type="EC" id="2.7.7.62"/>
    </reaction>
</comment>
<dbReference type="InterPro" id="IPR003203">
    <property type="entry name" value="CobU/CobP"/>
</dbReference>
<sequence length="167" mass="17990">MATLVLGGARSGKTGHALGLAHRSGLKKFMIVTAPALDGSMAQRIARHRAERGDDWTVFEEETDLARLLRRIAAPDRIVVIDCLTLWLSNLFFRNRDFALETGRLGEAVAAAPGEIVAISNELGLGVAPETRLGNDFRDAQGLVNQRIAAACGRVFFVAAGLPLQLK</sequence>
<dbReference type="SUPFAM" id="SSF52540">
    <property type="entry name" value="P-loop containing nucleoside triphosphate hydrolases"/>
    <property type="match status" value="1"/>
</dbReference>
<dbReference type="Gene3D" id="3.40.50.300">
    <property type="entry name" value="P-loop containing nucleotide triphosphate hydrolases"/>
    <property type="match status" value="1"/>
</dbReference>
<evidence type="ECO:0000256" key="3">
    <source>
        <dbReference type="ARBA" id="ARBA00001522"/>
    </source>
</evidence>
<comment type="similarity">
    <text evidence="7 14">Belongs to the CobU/CobP family.</text>
</comment>
<evidence type="ECO:0000256" key="6">
    <source>
        <dbReference type="ARBA" id="ARBA00005159"/>
    </source>
</evidence>
<keyword evidence="18" id="KW-1185">Reference proteome</keyword>
<feature type="binding site" evidence="16">
    <location>
        <begin position="49"/>
        <end position="52"/>
    </location>
    <ligand>
        <name>GTP</name>
        <dbReference type="ChEBI" id="CHEBI:37565"/>
    </ligand>
</feature>
<evidence type="ECO:0000256" key="15">
    <source>
        <dbReference type="PIRSR" id="PIRSR006135-1"/>
    </source>
</evidence>
<keyword evidence="9 14" id="KW-0808">Transferase</keyword>
<dbReference type="PIRSF" id="PIRSF006135">
    <property type="entry name" value="CobU"/>
    <property type="match status" value="1"/>
</dbReference>
<feature type="binding site" evidence="16">
    <location>
        <position position="60"/>
    </location>
    <ligand>
        <name>GTP</name>
        <dbReference type="ChEBI" id="CHEBI:37565"/>
    </ligand>
</feature>
<dbReference type="GO" id="GO:0043752">
    <property type="term" value="F:adenosylcobinamide kinase activity"/>
    <property type="evidence" value="ECO:0007669"/>
    <property type="project" value="UniProtKB-EC"/>
</dbReference>
<dbReference type="GO" id="GO:0009236">
    <property type="term" value="P:cobalamin biosynthetic process"/>
    <property type="evidence" value="ECO:0007669"/>
    <property type="project" value="UniProtKB-UniRule"/>
</dbReference>
<dbReference type="PANTHER" id="PTHR34848:SF1">
    <property type="entry name" value="BIFUNCTIONAL ADENOSYLCOBALAMIN BIOSYNTHESIS PROTEIN COBU"/>
    <property type="match status" value="1"/>
</dbReference>
<dbReference type="GO" id="GO:0005524">
    <property type="term" value="F:ATP binding"/>
    <property type="evidence" value="ECO:0007669"/>
    <property type="project" value="UniProtKB-UniRule"/>
</dbReference>
<dbReference type="NCBIfam" id="NF004469">
    <property type="entry name" value="PRK05800.1"/>
    <property type="match status" value="1"/>
</dbReference>
<comment type="catalytic activity">
    <reaction evidence="1 14">
        <text>adenosylcob(III)inamide + ATP = adenosylcob(III)inamide phosphate + ADP + H(+)</text>
        <dbReference type="Rhea" id="RHEA:15769"/>
        <dbReference type="ChEBI" id="CHEBI:2480"/>
        <dbReference type="ChEBI" id="CHEBI:15378"/>
        <dbReference type="ChEBI" id="CHEBI:30616"/>
        <dbReference type="ChEBI" id="CHEBI:58502"/>
        <dbReference type="ChEBI" id="CHEBI:456216"/>
        <dbReference type="EC" id="2.7.1.156"/>
    </reaction>
</comment>
<evidence type="ECO:0000256" key="1">
    <source>
        <dbReference type="ARBA" id="ARBA00000312"/>
    </source>
</evidence>
<dbReference type="EC" id="2.7.1.156" evidence="14"/>
<evidence type="ECO:0000256" key="8">
    <source>
        <dbReference type="ARBA" id="ARBA00022573"/>
    </source>
</evidence>
<keyword evidence="17" id="KW-0548">Nucleotidyltransferase</keyword>
<organism evidence="17 18">
    <name type="scientific">Rhodoblastus sphagnicola</name>
    <dbReference type="NCBI Taxonomy" id="333368"/>
    <lineage>
        <taxon>Bacteria</taxon>
        <taxon>Pseudomonadati</taxon>
        <taxon>Pseudomonadota</taxon>
        <taxon>Alphaproteobacteria</taxon>
        <taxon>Hyphomicrobiales</taxon>
        <taxon>Rhodoblastaceae</taxon>
        <taxon>Rhodoblastus</taxon>
    </lineage>
</organism>
<gene>
    <name evidence="17" type="ORF">CCR94_19825</name>
</gene>
<proteinExistence type="inferred from homology"/>
<evidence type="ECO:0000256" key="7">
    <source>
        <dbReference type="ARBA" id="ARBA00007490"/>
    </source>
</evidence>
<dbReference type="OrthoDB" id="9788370at2"/>
<evidence type="ECO:0000256" key="11">
    <source>
        <dbReference type="ARBA" id="ARBA00022777"/>
    </source>
</evidence>
<keyword evidence="8 14" id="KW-0169">Cobalamin biosynthesis</keyword>
<dbReference type="PANTHER" id="PTHR34848">
    <property type="match status" value="1"/>
</dbReference>
<dbReference type="EC" id="2.7.7.62" evidence="14"/>
<feature type="active site" description="GMP-histidine intermediate" evidence="15">
    <location>
        <position position="48"/>
    </location>
</feature>
<accession>A0A2S6MYQ1</accession>
<comment type="catalytic activity">
    <reaction evidence="3">
        <text>adenosylcob(III)inamide + GTP = adenosylcob(III)inamide phosphate + GDP + H(+)</text>
        <dbReference type="Rhea" id="RHEA:15765"/>
        <dbReference type="ChEBI" id="CHEBI:2480"/>
        <dbReference type="ChEBI" id="CHEBI:15378"/>
        <dbReference type="ChEBI" id="CHEBI:37565"/>
        <dbReference type="ChEBI" id="CHEBI:58189"/>
        <dbReference type="ChEBI" id="CHEBI:58502"/>
        <dbReference type="EC" id="2.7.1.156"/>
    </reaction>
</comment>
<dbReference type="InterPro" id="IPR027417">
    <property type="entry name" value="P-loop_NTPase"/>
</dbReference>
<keyword evidence="12 14" id="KW-0067">ATP-binding</keyword>
<dbReference type="Pfam" id="PF02283">
    <property type="entry name" value="CobU"/>
    <property type="match status" value="1"/>
</dbReference>
<comment type="pathway">
    <text evidence="5 14">Cofactor biosynthesis; adenosylcobalamin biosynthesis; adenosylcobalamin from cob(II)yrinate a,c-diamide: step 6/7.</text>
</comment>
<evidence type="ECO:0000256" key="9">
    <source>
        <dbReference type="ARBA" id="ARBA00022679"/>
    </source>
</evidence>
<evidence type="ECO:0000256" key="12">
    <source>
        <dbReference type="ARBA" id="ARBA00022840"/>
    </source>
</evidence>
<evidence type="ECO:0000256" key="10">
    <source>
        <dbReference type="ARBA" id="ARBA00022741"/>
    </source>
</evidence>
<protein>
    <recommendedName>
        <fullName evidence="14">Bifunctional adenosylcobalamin biosynthesis protein</fullName>
        <ecNumber evidence="14">2.7.1.156</ecNumber>
        <ecNumber evidence="14">2.7.7.62</ecNumber>
    </recommendedName>
</protein>
<dbReference type="UniPathway" id="UPA00148">
    <property type="reaction ID" value="UER00236"/>
</dbReference>
<dbReference type="RefSeq" id="WP_104509565.1">
    <property type="nucleotide sequence ID" value="NZ_JACIGC010000001.1"/>
</dbReference>
<evidence type="ECO:0000256" key="4">
    <source>
        <dbReference type="ARBA" id="ARBA00003889"/>
    </source>
</evidence>
<dbReference type="GO" id="GO:0005525">
    <property type="term" value="F:GTP binding"/>
    <property type="evidence" value="ECO:0007669"/>
    <property type="project" value="UniProtKB-UniRule"/>
</dbReference>
<evidence type="ECO:0000313" key="17">
    <source>
        <dbReference type="EMBL" id="PPQ27482.1"/>
    </source>
</evidence>
<dbReference type="CDD" id="cd00544">
    <property type="entry name" value="CobU"/>
    <property type="match status" value="1"/>
</dbReference>